<keyword evidence="4" id="KW-0863">Zinc-finger</keyword>
<dbReference type="PANTHER" id="PTHR46105:SF5">
    <property type="entry name" value="ZINC FINGER AND BTB DOMAIN-CONTAINING PROTEIN 44 ISOFORM X1"/>
    <property type="match status" value="1"/>
</dbReference>
<keyword evidence="5" id="KW-0862">Zinc</keyword>
<evidence type="ECO:0000259" key="11">
    <source>
        <dbReference type="PROSITE" id="PS50097"/>
    </source>
</evidence>
<dbReference type="EMBL" id="JACVVK020000114">
    <property type="protein sequence ID" value="KAK7491502.1"/>
    <property type="molecule type" value="Genomic_DNA"/>
</dbReference>
<keyword evidence="7" id="KW-0238">DNA-binding</keyword>
<dbReference type="InterPro" id="IPR000210">
    <property type="entry name" value="BTB/POZ_dom"/>
</dbReference>
<evidence type="ECO:0000256" key="6">
    <source>
        <dbReference type="ARBA" id="ARBA00023015"/>
    </source>
</evidence>
<evidence type="ECO:0000256" key="1">
    <source>
        <dbReference type="ARBA" id="ARBA00004123"/>
    </source>
</evidence>
<accession>A0ABD0KXK7</accession>
<feature type="region of interest" description="Disordered" evidence="10">
    <location>
        <begin position="78"/>
        <end position="98"/>
    </location>
</feature>
<evidence type="ECO:0000313" key="12">
    <source>
        <dbReference type="EMBL" id="KAK7491502.1"/>
    </source>
</evidence>
<dbReference type="PROSITE" id="PS50097">
    <property type="entry name" value="BTB"/>
    <property type="match status" value="1"/>
</dbReference>
<keyword evidence="8" id="KW-0804">Transcription</keyword>
<evidence type="ECO:0000256" key="10">
    <source>
        <dbReference type="SAM" id="MobiDB-lite"/>
    </source>
</evidence>
<dbReference type="GO" id="GO:0003677">
    <property type="term" value="F:DNA binding"/>
    <property type="evidence" value="ECO:0007669"/>
    <property type="project" value="UniProtKB-KW"/>
</dbReference>
<dbReference type="PANTHER" id="PTHR46105">
    <property type="entry name" value="AGAP004733-PA"/>
    <property type="match status" value="1"/>
</dbReference>
<dbReference type="GO" id="GO:0005634">
    <property type="term" value="C:nucleus"/>
    <property type="evidence" value="ECO:0007669"/>
    <property type="project" value="UniProtKB-SubCell"/>
</dbReference>
<comment type="caution">
    <text evidence="12">The sequence shown here is derived from an EMBL/GenBank/DDBJ whole genome shotgun (WGS) entry which is preliminary data.</text>
</comment>
<dbReference type="Pfam" id="PF00651">
    <property type="entry name" value="BTB"/>
    <property type="match status" value="1"/>
</dbReference>
<keyword evidence="3" id="KW-0677">Repeat</keyword>
<sequence length="448" mass="49193">MKRNLDPDEESAETNSKRLKLIHGSLDDGVADVSGETSPAGFWENLTGSAVDLHLQNIQPQAELASVSDSHQALPADAVRETVPKLSKRSTGSLGDDKETSENEIFVFKVAVALCHLLHPLALLQLLLVAPQWFDVLDVADESLHTEAASSQQHGDVLLNNMYQLWRDGRLLDLQLDINGITVWVHKLVVLGLSPYAGLIMAGLQNEKVNCLKIQVPQPVHRSSVAALIIYLYTGRLVLNYCTVLALKCIGEALRMTYLQKLCSTYLSNCKHLAESCIRTSNTVTLPETLMYKQPEEDKRGDVLPVTGSAKRKCRKPLMMSQGVTSDPPQKYASLASGQCDEGIRPKDAVTQKHVAKTMQSCKTEKTEDMSDCHAVNPPESEILDLSKSGEHRDMCTADERTYEYRHAHAQEPECVADSAPVGDNVHAADPPARGDAKVPDTISGNRR</sequence>
<keyword evidence="13" id="KW-1185">Reference proteome</keyword>
<keyword evidence="6" id="KW-0805">Transcription regulation</keyword>
<reference evidence="12 13" key="1">
    <citation type="journal article" date="2023" name="Sci. Data">
        <title>Genome assembly of the Korean intertidal mud-creeper Batillaria attramentaria.</title>
        <authorList>
            <person name="Patra A.K."/>
            <person name="Ho P.T."/>
            <person name="Jun S."/>
            <person name="Lee S.J."/>
            <person name="Kim Y."/>
            <person name="Won Y.J."/>
        </authorList>
    </citation>
    <scope>NUCLEOTIDE SEQUENCE [LARGE SCALE GENOMIC DNA]</scope>
    <source>
        <strain evidence="12">Wonlab-2016</strain>
    </source>
</reference>
<evidence type="ECO:0000256" key="5">
    <source>
        <dbReference type="ARBA" id="ARBA00022833"/>
    </source>
</evidence>
<organism evidence="12 13">
    <name type="scientific">Batillaria attramentaria</name>
    <dbReference type="NCBI Taxonomy" id="370345"/>
    <lineage>
        <taxon>Eukaryota</taxon>
        <taxon>Metazoa</taxon>
        <taxon>Spiralia</taxon>
        <taxon>Lophotrochozoa</taxon>
        <taxon>Mollusca</taxon>
        <taxon>Gastropoda</taxon>
        <taxon>Caenogastropoda</taxon>
        <taxon>Sorbeoconcha</taxon>
        <taxon>Cerithioidea</taxon>
        <taxon>Batillariidae</taxon>
        <taxon>Batillaria</taxon>
    </lineage>
</organism>
<keyword evidence="9" id="KW-0539">Nucleus</keyword>
<evidence type="ECO:0000256" key="3">
    <source>
        <dbReference type="ARBA" id="ARBA00022737"/>
    </source>
</evidence>
<comment type="subcellular location">
    <subcellularLocation>
        <location evidence="1">Nucleus</location>
    </subcellularLocation>
</comment>
<evidence type="ECO:0000313" key="13">
    <source>
        <dbReference type="Proteomes" id="UP001519460"/>
    </source>
</evidence>
<proteinExistence type="predicted"/>
<dbReference type="InterPro" id="IPR050457">
    <property type="entry name" value="ZnFinger_BTB_dom_contain"/>
</dbReference>
<dbReference type="AlphaFoldDB" id="A0ABD0KXK7"/>
<protein>
    <recommendedName>
        <fullName evidence="11">BTB domain-containing protein</fullName>
    </recommendedName>
</protein>
<name>A0ABD0KXK7_9CAEN</name>
<evidence type="ECO:0000256" key="7">
    <source>
        <dbReference type="ARBA" id="ARBA00023125"/>
    </source>
</evidence>
<dbReference type="InterPro" id="IPR011333">
    <property type="entry name" value="SKP1/BTB/POZ_sf"/>
</dbReference>
<feature type="domain" description="BTB" evidence="11">
    <location>
        <begin position="172"/>
        <end position="241"/>
    </location>
</feature>
<evidence type="ECO:0000256" key="2">
    <source>
        <dbReference type="ARBA" id="ARBA00022723"/>
    </source>
</evidence>
<evidence type="ECO:0000256" key="8">
    <source>
        <dbReference type="ARBA" id="ARBA00023163"/>
    </source>
</evidence>
<evidence type="ECO:0000256" key="4">
    <source>
        <dbReference type="ARBA" id="ARBA00022771"/>
    </source>
</evidence>
<keyword evidence="2" id="KW-0479">Metal-binding</keyword>
<evidence type="ECO:0000256" key="9">
    <source>
        <dbReference type="ARBA" id="ARBA00023242"/>
    </source>
</evidence>
<dbReference type="Proteomes" id="UP001519460">
    <property type="component" value="Unassembled WGS sequence"/>
</dbReference>
<dbReference type="GO" id="GO:0008270">
    <property type="term" value="F:zinc ion binding"/>
    <property type="evidence" value="ECO:0007669"/>
    <property type="project" value="UniProtKB-KW"/>
</dbReference>
<gene>
    <name evidence="12" type="ORF">BaRGS_00017331</name>
</gene>
<dbReference type="Gene3D" id="3.30.710.10">
    <property type="entry name" value="Potassium Channel Kv1.1, Chain A"/>
    <property type="match status" value="1"/>
</dbReference>
<feature type="region of interest" description="Disordered" evidence="10">
    <location>
        <begin position="409"/>
        <end position="448"/>
    </location>
</feature>
<dbReference type="SUPFAM" id="SSF54695">
    <property type="entry name" value="POZ domain"/>
    <property type="match status" value="1"/>
</dbReference>